<dbReference type="EMBL" id="VIEB01000043">
    <property type="protein sequence ID" value="TQE10315.1"/>
    <property type="molecule type" value="Genomic_DNA"/>
</dbReference>
<feature type="chain" id="PRO_5022129583" evidence="2">
    <location>
        <begin position="21"/>
        <end position="154"/>
    </location>
</feature>
<keyword evidence="2" id="KW-0732">Signal</keyword>
<name>A0A540NGZ8_MALBA</name>
<feature type="region of interest" description="Disordered" evidence="1">
    <location>
        <begin position="77"/>
        <end position="113"/>
    </location>
</feature>
<proteinExistence type="predicted"/>
<accession>A0A540NGZ8</accession>
<reference evidence="3 4" key="1">
    <citation type="journal article" date="2019" name="G3 (Bethesda)">
        <title>Sequencing of a Wild Apple (Malus baccata) Genome Unravels the Differences Between Cultivated and Wild Apple Species Regarding Disease Resistance and Cold Tolerance.</title>
        <authorList>
            <person name="Chen X."/>
        </authorList>
    </citation>
    <scope>NUCLEOTIDE SEQUENCE [LARGE SCALE GENOMIC DNA]</scope>
    <source>
        <strain evidence="4">cv. Shandingzi</strain>
        <tissue evidence="3">Leaves</tissue>
    </source>
</reference>
<comment type="caution">
    <text evidence="3">The sequence shown here is derived from an EMBL/GenBank/DDBJ whole genome shotgun (WGS) entry which is preliminary data.</text>
</comment>
<sequence length="154" mass="17293">MYLFVLVLGFIFLKENFSWGFIISGEQTSFSDVGHIFTIIFMSLNEYRPPNLVLLRSLSSTVSTLLPESWPLPAGSPLRSSGACRPDRRRRLSGTRTLTGRTGLPRRRSSSMGVTSSTGWLSWRPLRVLSLGMRSSIATSKPWLPSSEVRKKQE</sequence>
<evidence type="ECO:0000256" key="1">
    <source>
        <dbReference type="SAM" id="MobiDB-lite"/>
    </source>
</evidence>
<evidence type="ECO:0000313" key="4">
    <source>
        <dbReference type="Proteomes" id="UP000315295"/>
    </source>
</evidence>
<feature type="signal peptide" evidence="2">
    <location>
        <begin position="1"/>
        <end position="20"/>
    </location>
</feature>
<dbReference type="AlphaFoldDB" id="A0A540NGZ8"/>
<gene>
    <name evidence="3" type="ORF">C1H46_004027</name>
</gene>
<organism evidence="3 4">
    <name type="scientific">Malus baccata</name>
    <name type="common">Siberian crab apple</name>
    <name type="synonym">Pyrus baccata</name>
    <dbReference type="NCBI Taxonomy" id="106549"/>
    <lineage>
        <taxon>Eukaryota</taxon>
        <taxon>Viridiplantae</taxon>
        <taxon>Streptophyta</taxon>
        <taxon>Embryophyta</taxon>
        <taxon>Tracheophyta</taxon>
        <taxon>Spermatophyta</taxon>
        <taxon>Magnoliopsida</taxon>
        <taxon>eudicotyledons</taxon>
        <taxon>Gunneridae</taxon>
        <taxon>Pentapetalae</taxon>
        <taxon>rosids</taxon>
        <taxon>fabids</taxon>
        <taxon>Rosales</taxon>
        <taxon>Rosaceae</taxon>
        <taxon>Amygdaloideae</taxon>
        <taxon>Maleae</taxon>
        <taxon>Malus</taxon>
    </lineage>
</organism>
<feature type="compositionally biased region" description="Low complexity" evidence="1">
    <location>
        <begin position="94"/>
        <end position="103"/>
    </location>
</feature>
<evidence type="ECO:0000256" key="2">
    <source>
        <dbReference type="SAM" id="SignalP"/>
    </source>
</evidence>
<evidence type="ECO:0000313" key="3">
    <source>
        <dbReference type="EMBL" id="TQE10315.1"/>
    </source>
</evidence>
<keyword evidence="4" id="KW-1185">Reference proteome</keyword>
<protein>
    <submittedName>
        <fullName evidence="3">Uncharacterized protein</fullName>
    </submittedName>
</protein>
<dbReference type="Proteomes" id="UP000315295">
    <property type="component" value="Unassembled WGS sequence"/>
</dbReference>